<feature type="transmembrane region" description="Helical" evidence="7">
    <location>
        <begin position="284"/>
        <end position="303"/>
    </location>
</feature>
<feature type="transmembrane region" description="Helical" evidence="7">
    <location>
        <begin position="252"/>
        <end position="272"/>
    </location>
</feature>
<feature type="transmembrane region" description="Helical" evidence="7">
    <location>
        <begin position="341"/>
        <end position="362"/>
    </location>
</feature>
<evidence type="ECO:0000256" key="5">
    <source>
        <dbReference type="ARBA" id="ARBA00023136"/>
    </source>
</evidence>
<dbReference type="PANTHER" id="PTHR43124">
    <property type="entry name" value="PURINE EFFLUX PUMP PBUE"/>
    <property type="match status" value="1"/>
</dbReference>
<dbReference type="InterPro" id="IPR036259">
    <property type="entry name" value="MFS_trans_sf"/>
</dbReference>
<protein>
    <submittedName>
        <fullName evidence="9">MFS transporter, DHA1 family, arabinose polymer transporter</fullName>
    </submittedName>
</protein>
<evidence type="ECO:0000256" key="6">
    <source>
        <dbReference type="SAM" id="MobiDB-lite"/>
    </source>
</evidence>
<dbReference type="RefSeq" id="WP_253669773.1">
    <property type="nucleotide sequence ID" value="NZ_JAMTCP010000011.1"/>
</dbReference>
<dbReference type="InterPro" id="IPR020846">
    <property type="entry name" value="MFS_dom"/>
</dbReference>
<feature type="domain" description="Major facilitator superfamily (MFS) profile" evidence="8">
    <location>
        <begin position="18"/>
        <end position="395"/>
    </location>
</feature>
<keyword evidence="4 7" id="KW-1133">Transmembrane helix</keyword>
<keyword evidence="10" id="KW-1185">Reference proteome</keyword>
<keyword evidence="5 7" id="KW-0472">Membrane</keyword>
<evidence type="ECO:0000256" key="4">
    <source>
        <dbReference type="ARBA" id="ARBA00022989"/>
    </source>
</evidence>
<dbReference type="PROSITE" id="PS50850">
    <property type="entry name" value="MFS"/>
    <property type="match status" value="1"/>
</dbReference>
<feature type="transmembrane region" description="Helical" evidence="7">
    <location>
        <begin position="221"/>
        <end position="240"/>
    </location>
</feature>
<gene>
    <name evidence="9" type="ORF">LX15_002560</name>
</gene>
<comment type="caution">
    <text evidence="9">The sequence shown here is derived from an EMBL/GenBank/DDBJ whole genome shotgun (WGS) entry which is preliminary data.</text>
</comment>
<name>A0ABT1HTP0_STRSD</name>
<dbReference type="Proteomes" id="UP001205311">
    <property type="component" value="Unassembled WGS sequence"/>
</dbReference>
<dbReference type="Gene3D" id="1.20.1250.20">
    <property type="entry name" value="MFS general substrate transporter like domains"/>
    <property type="match status" value="1"/>
</dbReference>
<dbReference type="SUPFAM" id="SSF103473">
    <property type="entry name" value="MFS general substrate transporter"/>
    <property type="match status" value="1"/>
</dbReference>
<feature type="transmembrane region" description="Helical" evidence="7">
    <location>
        <begin position="146"/>
        <end position="168"/>
    </location>
</feature>
<evidence type="ECO:0000313" key="10">
    <source>
        <dbReference type="Proteomes" id="UP001205311"/>
    </source>
</evidence>
<reference evidence="9 10" key="1">
    <citation type="submission" date="2022-06" db="EMBL/GenBank/DDBJ databases">
        <title>Genomic Encyclopedia of Archaeal and Bacterial Type Strains, Phase II (KMG-II): from individual species to whole genera.</title>
        <authorList>
            <person name="Goeker M."/>
        </authorList>
    </citation>
    <scope>NUCLEOTIDE SEQUENCE [LARGE SCALE GENOMIC DNA]</scope>
    <source>
        <strain evidence="9 10">DSM 40477</strain>
    </source>
</reference>
<feature type="transmembrane region" description="Helical" evidence="7">
    <location>
        <begin position="309"/>
        <end position="329"/>
    </location>
</feature>
<feature type="transmembrane region" description="Helical" evidence="7">
    <location>
        <begin position="52"/>
        <end position="72"/>
    </location>
</feature>
<feature type="transmembrane region" description="Helical" evidence="7">
    <location>
        <begin position="174"/>
        <end position="192"/>
    </location>
</feature>
<feature type="transmembrane region" description="Helical" evidence="7">
    <location>
        <begin position="84"/>
        <end position="110"/>
    </location>
</feature>
<keyword evidence="3 7" id="KW-0812">Transmembrane</keyword>
<evidence type="ECO:0000256" key="1">
    <source>
        <dbReference type="ARBA" id="ARBA00004651"/>
    </source>
</evidence>
<evidence type="ECO:0000256" key="7">
    <source>
        <dbReference type="SAM" id="Phobius"/>
    </source>
</evidence>
<accession>A0ABT1HTP0</accession>
<dbReference type="PANTHER" id="PTHR43124:SF3">
    <property type="entry name" value="CHLORAMPHENICOL EFFLUX PUMP RV0191"/>
    <property type="match status" value="1"/>
</dbReference>
<dbReference type="Pfam" id="PF07690">
    <property type="entry name" value="MFS_1"/>
    <property type="match status" value="1"/>
</dbReference>
<proteinExistence type="predicted"/>
<keyword evidence="2" id="KW-1003">Cell membrane</keyword>
<evidence type="ECO:0000256" key="3">
    <source>
        <dbReference type="ARBA" id="ARBA00022692"/>
    </source>
</evidence>
<comment type="subcellular location">
    <subcellularLocation>
        <location evidence="1">Cell membrane</location>
        <topology evidence="1">Multi-pass membrane protein</topology>
    </subcellularLocation>
</comment>
<evidence type="ECO:0000256" key="2">
    <source>
        <dbReference type="ARBA" id="ARBA00022475"/>
    </source>
</evidence>
<feature type="transmembrane region" description="Helical" evidence="7">
    <location>
        <begin position="116"/>
        <end position="134"/>
    </location>
</feature>
<feature type="transmembrane region" description="Helical" evidence="7">
    <location>
        <begin position="17"/>
        <end position="40"/>
    </location>
</feature>
<evidence type="ECO:0000259" key="8">
    <source>
        <dbReference type="PROSITE" id="PS50850"/>
    </source>
</evidence>
<organism evidence="9 10">
    <name type="scientific">Streptoalloteichus tenebrarius (strain ATCC 17920 / DSM 40477 / JCM 4838 / CBS 697.72 / NBRC 16177 / NCIMB 11028 / NRRL B-12390 / A12253. 1 / ISP 5477)</name>
    <name type="common">Streptomyces tenebrarius</name>
    <dbReference type="NCBI Taxonomy" id="1933"/>
    <lineage>
        <taxon>Bacteria</taxon>
        <taxon>Bacillati</taxon>
        <taxon>Actinomycetota</taxon>
        <taxon>Actinomycetes</taxon>
        <taxon>Pseudonocardiales</taxon>
        <taxon>Pseudonocardiaceae</taxon>
        <taxon>Streptoalloteichus</taxon>
    </lineage>
</organism>
<feature type="transmembrane region" description="Helical" evidence="7">
    <location>
        <begin position="374"/>
        <end position="392"/>
    </location>
</feature>
<dbReference type="InterPro" id="IPR050189">
    <property type="entry name" value="MFS_Efflux_Transporters"/>
</dbReference>
<evidence type="ECO:0000313" key="9">
    <source>
        <dbReference type="EMBL" id="MCP2258862.1"/>
    </source>
</evidence>
<dbReference type="CDD" id="cd17324">
    <property type="entry name" value="MFS_NepI_like"/>
    <property type="match status" value="1"/>
</dbReference>
<dbReference type="InterPro" id="IPR011701">
    <property type="entry name" value="MFS"/>
</dbReference>
<sequence>MDVSPPTTAPPTRGHTWALTVLTLCAFLLGTGEIMIAGLLPEIAEDAGVSLSTAGLLVSISAITIVVGGPVLAMTTARVRRRRLIAVLLMTFALGNALSALTSSFAVIAFGRVLSALPHAALLPLFLGLVADIVPPARRGTAVGMVSLGLSLSMIIGLPLGAALGQWLSWRATFAAVGLLALVAAGPMLALVRGPHDTPAADGGSGRLAELRVLGQRRVQTVVAVTILSAAATFTAYTYVTPLLRDAVGFDPSTVTLLLLLFGIGGTVGNVVGGRLADRSVTRAVCLGVLALTVTLPLLGAAVPVPPVAVGFLFLFGAAYYAVIPAVNTRMLDVASARARTLALTMQSSAFNLGVAVGGWLGGQVLAGGLPLRWLPVVGGLVAAVALVIAVAEHRGERRRRTDPAGSDQESTAPEGRTVSEVAA</sequence>
<dbReference type="EMBL" id="JAMTCP010000011">
    <property type="protein sequence ID" value="MCP2258862.1"/>
    <property type="molecule type" value="Genomic_DNA"/>
</dbReference>
<feature type="region of interest" description="Disordered" evidence="6">
    <location>
        <begin position="398"/>
        <end position="424"/>
    </location>
</feature>